<protein>
    <recommendedName>
        <fullName evidence="5">Reverse transcriptase domain-containing protein</fullName>
    </recommendedName>
</protein>
<reference evidence="3" key="1">
    <citation type="submission" date="2022-08" db="EMBL/GenBank/DDBJ databases">
        <title>A Global Phylogenomic Analysis of the Shiitake Genus Lentinula.</title>
        <authorList>
            <consortium name="DOE Joint Genome Institute"/>
            <person name="Sierra-Patev S."/>
            <person name="Min B."/>
            <person name="Naranjo-Ortiz M."/>
            <person name="Looney B."/>
            <person name="Konkel Z."/>
            <person name="Slot J.C."/>
            <person name="Sakamoto Y."/>
            <person name="Steenwyk J.L."/>
            <person name="Rokas A."/>
            <person name="Carro J."/>
            <person name="Camarero S."/>
            <person name="Ferreira P."/>
            <person name="Molpeceres G."/>
            <person name="Ruiz-Duenas F.J."/>
            <person name="Serrano A."/>
            <person name="Henrissat B."/>
            <person name="Drula E."/>
            <person name="Hughes K.W."/>
            <person name="Mata J.L."/>
            <person name="Ishikawa N.K."/>
            <person name="Vargas-Isla R."/>
            <person name="Ushijima S."/>
            <person name="Smith C.A."/>
            <person name="Ahrendt S."/>
            <person name="Andreopoulos W."/>
            <person name="He G."/>
            <person name="Labutti K."/>
            <person name="Lipzen A."/>
            <person name="Ng V."/>
            <person name="Riley R."/>
            <person name="Sandor L."/>
            <person name="Barry K."/>
            <person name="Martinez A.T."/>
            <person name="Xiao Y."/>
            <person name="Gibbons J.G."/>
            <person name="Terashima K."/>
            <person name="Grigoriev I.V."/>
            <person name="Hibbett D.S."/>
        </authorList>
    </citation>
    <scope>NUCLEOTIDE SEQUENCE</scope>
    <source>
        <strain evidence="3">RHP3577 ss4</strain>
    </source>
</reference>
<dbReference type="SUPFAM" id="SSF56219">
    <property type="entry name" value="DNase I-like"/>
    <property type="match status" value="1"/>
</dbReference>
<evidence type="ECO:0000256" key="2">
    <source>
        <dbReference type="SAM" id="MobiDB-lite"/>
    </source>
</evidence>
<feature type="non-terminal residue" evidence="3">
    <location>
        <position position="438"/>
    </location>
</feature>
<dbReference type="EMBL" id="JANVFT010000026">
    <property type="protein sequence ID" value="KAJ4496671.1"/>
    <property type="molecule type" value="Genomic_DNA"/>
</dbReference>
<evidence type="ECO:0008006" key="5">
    <source>
        <dbReference type="Google" id="ProtNLM"/>
    </source>
</evidence>
<name>A0ABQ8VJU8_9AGAR</name>
<dbReference type="Proteomes" id="UP001150217">
    <property type="component" value="Unassembled WGS sequence"/>
</dbReference>
<dbReference type="Gene3D" id="3.60.10.10">
    <property type="entry name" value="Endonuclease/exonuclease/phosphatase"/>
    <property type="match status" value="1"/>
</dbReference>
<evidence type="ECO:0000256" key="1">
    <source>
        <dbReference type="SAM" id="Coils"/>
    </source>
</evidence>
<keyword evidence="4" id="KW-1185">Reference proteome</keyword>
<feature type="coiled-coil region" evidence="1">
    <location>
        <begin position="150"/>
        <end position="177"/>
    </location>
</feature>
<dbReference type="InterPro" id="IPR036691">
    <property type="entry name" value="Endo/exonu/phosph_ase_sf"/>
</dbReference>
<gene>
    <name evidence="3" type="ORF">C8R41DRAFT_761546</name>
</gene>
<sequence>MISDALDELKTTLQMEDGWRNTYPTTLKYTYRQKRAGQITRHSRLDRIYVKPETVPYTFEWKIESPGVTTDHDLVSVRFTCEAAPTVGKGRWIVPKHLMYDKEIIKFIDEESKTLEMNMNNIDSAEEWNPTLNHQTLWADFKQHLIELARKRAKIVIPRLVKEIAELEAKIDTTSNDPLLTDEERSLSTAVLKEALGALEERRYKQTRSISRANFATQGETISRYWSQLNKDKRKRDLIQRLEILPDPTPVSLGPETRNIRPHSDTEPLYETHSQRMANMMRDYHENLQRDLQTPNTDQREHSMNEALKTITVQISEEHKQHLQKLTSLTDVDEALKLSANYKAPGLDGICYEIWKLLHARYKNAKAHQQKAFNIVYTLNRVYNDIELNGMAENTRFSESWMCPLYKKNDRSQIANYRPISLLNTDYKIFSKALTIKL</sequence>
<accession>A0ABQ8VJU8</accession>
<evidence type="ECO:0000313" key="3">
    <source>
        <dbReference type="EMBL" id="KAJ4496671.1"/>
    </source>
</evidence>
<organism evidence="3 4">
    <name type="scientific">Lentinula lateritia</name>
    <dbReference type="NCBI Taxonomy" id="40482"/>
    <lineage>
        <taxon>Eukaryota</taxon>
        <taxon>Fungi</taxon>
        <taxon>Dikarya</taxon>
        <taxon>Basidiomycota</taxon>
        <taxon>Agaricomycotina</taxon>
        <taxon>Agaricomycetes</taxon>
        <taxon>Agaricomycetidae</taxon>
        <taxon>Agaricales</taxon>
        <taxon>Marasmiineae</taxon>
        <taxon>Omphalotaceae</taxon>
        <taxon>Lentinula</taxon>
    </lineage>
</organism>
<keyword evidence="1" id="KW-0175">Coiled coil</keyword>
<feature type="region of interest" description="Disordered" evidence="2">
    <location>
        <begin position="247"/>
        <end position="267"/>
    </location>
</feature>
<dbReference type="PANTHER" id="PTHR19446">
    <property type="entry name" value="REVERSE TRANSCRIPTASES"/>
    <property type="match status" value="1"/>
</dbReference>
<comment type="caution">
    <text evidence="3">The sequence shown here is derived from an EMBL/GenBank/DDBJ whole genome shotgun (WGS) entry which is preliminary data.</text>
</comment>
<evidence type="ECO:0000313" key="4">
    <source>
        <dbReference type="Proteomes" id="UP001150217"/>
    </source>
</evidence>
<proteinExistence type="predicted"/>